<feature type="transmembrane region" description="Helical" evidence="5">
    <location>
        <begin position="210"/>
        <end position="229"/>
    </location>
</feature>
<feature type="region of interest" description="Disordered" evidence="4">
    <location>
        <begin position="795"/>
        <end position="836"/>
    </location>
</feature>
<organism evidence="6 7">
    <name type="scientific">Candidatus Kaiserbacteria bacterium CG_4_9_14_0_2_um_filter_41_32</name>
    <dbReference type="NCBI Taxonomy" id="1974601"/>
    <lineage>
        <taxon>Bacteria</taxon>
        <taxon>Candidatus Kaiseribacteriota</taxon>
    </lineage>
</organism>
<dbReference type="SMART" id="SM00028">
    <property type="entry name" value="TPR"/>
    <property type="match status" value="2"/>
</dbReference>
<name>A0A2M8FFI5_9BACT</name>
<proteinExistence type="predicted"/>
<dbReference type="SUPFAM" id="SSF48452">
    <property type="entry name" value="TPR-like"/>
    <property type="match status" value="1"/>
</dbReference>
<feature type="transmembrane region" description="Helical" evidence="5">
    <location>
        <begin position="21"/>
        <end position="41"/>
    </location>
</feature>
<dbReference type="Pfam" id="PF13432">
    <property type="entry name" value="TPR_16"/>
    <property type="match status" value="1"/>
</dbReference>
<reference evidence="7" key="1">
    <citation type="submission" date="2017-09" db="EMBL/GenBank/DDBJ databases">
        <title>Depth-based differentiation of microbial function through sediment-hosted aquifers and enrichment of novel symbionts in the deep terrestrial subsurface.</title>
        <authorList>
            <person name="Probst A.J."/>
            <person name="Ladd B."/>
            <person name="Jarett J.K."/>
            <person name="Geller-Mcgrath D.E."/>
            <person name="Sieber C.M.K."/>
            <person name="Emerson J.B."/>
            <person name="Anantharaman K."/>
            <person name="Thomas B.C."/>
            <person name="Malmstrom R."/>
            <person name="Stieglmeier M."/>
            <person name="Klingl A."/>
            <person name="Woyke T."/>
            <person name="Ryan C.M."/>
            <person name="Banfield J.F."/>
        </authorList>
    </citation>
    <scope>NUCLEOTIDE SEQUENCE [LARGE SCALE GENOMIC DNA]</scope>
</reference>
<keyword evidence="5" id="KW-0472">Membrane</keyword>
<comment type="caution">
    <text evidence="6">The sequence shown here is derived from an EMBL/GenBank/DDBJ whole genome shotgun (WGS) entry which is preliminary data.</text>
</comment>
<feature type="repeat" description="TPR" evidence="3">
    <location>
        <begin position="693"/>
        <end position="726"/>
    </location>
</feature>
<feature type="transmembrane region" description="Helical" evidence="5">
    <location>
        <begin position="84"/>
        <end position="104"/>
    </location>
</feature>
<dbReference type="Gene3D" id="1.25.40.10">
    <property type="entry name" value="Tetratricopeptide repeat domain"/>
    <property type="match status" value="2"/>
</dbReference>
<feature type="transmembrane region" description="Helical" evidence="5">
    <location>
        <begin position="235"/>
        <end position="253"/>
    </location>
</feature>
<dbReference type="PANTHER" id="PTHR44858">
    <property type="entry name" value="TETRATRICOPEPTIDE REPEAT PROTEIN 6"/>
    <property type="match status" value="1"/>
</dbReference>
<dbReference type="PROSITE" id="PS50005">
    <property type="entry name" value="TPR"/>
    <property type="match status" value="2"/>
</dbReference>
<evidence type="ECO:0000313" key="7">
    <source>
        <dbReference type="Proteomes" id="UP000230391"/>
    </source>
</evidence>
<evidence type="ECO:0000313" key="6">
    <source>
        <dbReference type="EMBL" id="PJC56407.1"/>
    </source>
</evidence>
<feature type="transmembrane region" description="Helical" evidence="5">
    <location>
        <begin position="431"/>
        <end position="450"/>
    </location>
</feature>
<accession>A0A2M8FFI5</accession>
<evidence type="ECO:0000256" key="2">
    <source>
        <dbReference type="ARBA" id="ARBA00022803"/>
    </source>
</evidence>
<sequence length="836" mass="91452">MEHNSFLPKITPRADSISIGLMAIARFIIMIAIGLLPLFFIPGSLVFINTTKVFFVVLLLLVAVIFTSLGILRRGSIMLSFSPVLLSWWAVVLASFVSAVLSPTLKSSLVGNSLEIQTVGFLFLLGMIMTTTIIFADSKKGLVYVYGAFILGAVLLSLFQLVRVFSDASFLSLGFLQGNTSTIIGGFNDLGIFVCLAIILSLITLVQLPLPTRAVSVMTVCVVIMLALLAIINFFVLWVVLSLLSLSLLMYYLTRDRYSSADSASIESRKGINLPVTGLIAFIFIVSAVFLVGGNSLAGYISASTGVSYVEVRPSVTATLDIMRNVYHENAFTGIGPNHFVDAWNLYKDNSINQTIFWNTTFSAGSGYVPTWFVTTGIFGVLAWFIFFVLFIYTGIKMLIQGQETDRFWYYIGTISFVTSLFVWVMSIIYVPGPVILIVGAFSTGIVLVARRSLLPGGQRLINLLTSARTGFVLISLVMVVIISAVAVGYGAVRQFTAYNTYANITKIPAGDEQLATVLEYLDNANNLYPADVYARDRAGYQLLNINYLLTLSEPTADDKQKLQDLFAEAILDAKTAINQNRHDVRNWSTLGDIYAVLATLNYENASTSAKSAFDEARKLDPQNPYYDLQEAAIAFRTGDNIGAREKAIKALQLKQNYTDALFLISQIDIASGDIEKAIASSEVLVILDPSNPGRHYQLGVLQAANNKPTEAINSFTKAITLNPSYANALYLRAQQYLVTGEKEKAISDLRIVQNLNPDNSLVEKVINEINQGNISPSIFNAEKLVTEPNSVVTENQVTTTNEDPQTDLIKPVNATSAEKPSTESSAEIVSPENTQ</sequence>
<feature type="transmembrane region" description="Helical" evidence="5">
    <location>
        <begin position="471"/>
        <end position="493"/>
    </location>
</feature>
<keyword evidence="1" id="KW-0677">Repeat</keyword>
<feature type="transmembrane region" description="Helical" evidence="5">
    <location>
        <begin position="274"/>
        <end position="293"/>
    </location>
</feature>
<feature type="transmembrane region" description="Helical" evidence="5">
    <location>
        <begin position="408"/>
        <end position="425"/>
    </location>
</feature>
<feature type="transmembrane region" description="Helical" evidence="5">
    <location>
        <begin position="182"/>
        <end position="203"/>
    </location>
</feature>
<gene>
    <name evidence="6" type="ORF">CO026_00480</name>
</gene>
<evidence type="ECO:0000256" key="4">
    <source>
        <dbReference type="SAM" id="MobiDB-lite"/>
    </source>
</evidence>
<dbReference type="PANTHER" id="PTHR44858:SF1">
    <property type="entry name" value="UDP-N-ACETYLGLUCOSAMINE--PEPTIDE N-ACETYLGLUCOSAMINYLTRANSFERASE SPINDLY-RELATED"/>
    <property type="match status" value="1"/>
</dbReference>
<evidence type="ECO:0000256" key="5">
    <source>
        <dbReference type="SAM" id="Phobius"/>
    </source>
</evidence>
<dbReference type="InterPro" id="IPR011990">
    <property type="entry name" value="TPR-like_helical_dom_sf"/>
</dbReference>
<protein>
    <submittedName>
        <fullName evidence="6">Uncharacterized protein</fullName>
    </submittedName>
</protein>
<dbReference type="Proteomes" id="UP000230391">
    <property type="component" value="Unassembled WGS sequence"/>
</dbReference>
<evidence type="ECO:0000256" key="1">
    <source>
        <dbReference type="ARBA" id="ARBA00022737"/>
    </source>
</evidence>
<feature type="repeat" description="TPR" evidence="3">
    <location>
        <begin position="727"/>
        <end position="760"/>
    </location>
</feature>
<dbReference type="AlphaFoldDB" id="A0A2M8FFI5"/>
<keyword evidence="2 3" id="KW-0802">TPR repeat</keyword>
<dbReference type="EMBL" id="PFRD01000024">
    <property type="protein sequence ID" value="PJC56407.1"/>
    <property type="molecule type" value="Genomic_DNA"/>
</dbReference>
<feature type="transmembrane region" description="Helical" evidence="5">
    <location>
        <begin position="143"/>
        <end position="162"/>
    </location>
</feature>
<feature type="compositionally biased region" description="Polar residues" evidence="4">
    <location>
        <begin position="814"/>
        <end position="836"/>
    </location>
</feature>
<evidence type="ECO:0000256" key="3">
    <source>
        <dbReference type="PROSITE-ProRule" id="PRU00339"/>
    </source>
</evidence>
<keyword evidence="5" id="KW-0812">Transmembrane</keyword>
<feature type="transmembrane region" description="Helical" evidence="5">
    <location>
        <begin position="53"/>
        <end position="72"/>
    </location>
</feature>
<dbReference type="InterPro" id="IPR019734">
    <property type="entry name" value="TPR_rpt"/>
</dbReference>
<feature type="transmembrane region" description="Helical" evidence="5">
    <location>
        <begin position="116"/>
        <end position="136"/>
    </location>
</feature>
<dbReference type="InterPro" id="IPR050498">
    <property type="entry name" value="Ycf3"/>
</dbReference>
<keyword evidence="5" id="KW-1133">Transmembrane helix</keyword>
<feature type="transmembrane region" description="Helical" evidence="5">
    <location>
        <begin position="372"/>
        <end position="396"/>
    </location>
</feature>